<dbReference type="GO" id="GO:0005085">
    <property type="term" value="F:guanyl-nucleotide exchange factor activity"/>
    <property type="evidence" value="ECO:0007669"/>
    <property type="project" value="InterPro"/>
</dbReference>
<dbReference type="Proteomes" id="UP000008743">
    <property type="component" value="Unassembled WGS sequence"/>
</dbReference>
<feature type="compositionally biased region" description="Low complexity" evidence="2">
    <location>
        <begin position="1"/>
        <end position="15"/>
    </location>
</feature>
<dbReference type="eggNOG" id="KOG3524">
    <property type="taxonomic scope" value="Eukaryota"/>
</dbReference>
<evidence type="ECO:0000259" key="4">
    <source>
        <dbReference type="PROSITE" id="PS50191"/>
    </source>
</evidence>
<feature type="coiled-coil region" evidence="1">
    <location>
        <begin position="603"/>
        <end position="681"/>
    </location>
</feature>
<gene>
    <name evidence="5" type="ORF">CAOG_006925</name>
</gene>
<dbReference type="FunFam" id="1.20.900.10:FF:000003">
    <property type="entry name" value="Rho guanine nucleotide exchange factor 10 like"/>
    <property type="match status" value="1"/>
</dbReference>
<evidence type="ECO:0000256" key="2">
    <source>
        <dbReference type="SAM" id="MobiDB-lite"/>
    </source>
</evidence>
<dbReference type="PRINTS" id="PR00180">
    <property type="entry name" value="CRETINALDHBP"/>
</dbReference>
<feature type="compositionally biased region" description="Low complexity" evidence="2">
    <location>
        <begin position="47"/>
        <end position="56"/>
    </location>
</feature>
<evidence type="ECO:0000259" key="3">
    <source>
        <dbReference type="PROSITE" id="PS50010"/>
    </source>
</evidence>
<dbReference type="Gene3D" id="2.30.29.30">
    <property type="entry name" value="Pleckstrin-homology domain (PH domain)/Phosphotyrosine-binding domain (PTB)"/>
    <property type="match status" value="1"/>
</dbReference>
<accession>A0A0D2WV55</accession>
<dbReference type="PANTHER" id="PTHR12673">
    <property type="entry name" value="FACIOGENITAL DYSPLASIA PROTEIN"/>
    <property type="match status" value="1"/>
</dbReference>
<feature type="compositionally biased region" description="Low complexity" evidence="2">
    <location>
        <begin position="100"/>
        <end position="110"/>
    </location>
</feature>
<evidence type="ECO:0000313" key="5">
    <source>
        <dbReference type="EMBL" id="KJE96625.1"/>
    </source>
</evidence>
<proteinExistence type="predicted"/>
<dbReference type="PROSITE" id="PS50191">
    <property type="entry name" value="CRAL_TRIO"/>
    <property type="match status" value="1"/>
</dbReference>
<dbReference type="SMART" id="SM00516">
    <property type="entry name" value="SEC14"/>
    <property type="match status" value="1"/>
</dbReference>
<dbReference type="InterPro" id="IPR001251">
    <property type="entry name" value="CRAL-TRIO_dom"/>
</dbReference>
<feature type="domain" description="CRAL-TRIO" evidence="4">
    <location>
        <begin position="165"/>
        <end position="336"/>
    </location>
</feature>
<feature type="compositionally biased region" description="Polar residues" evidence="2">
    <location>
        <begin position="111"/>
        <end position="122"/>
    </location>
</feature>
<dbReference type="InterPro" id="IPR011993">
    <property type="entry name" value="PH-like_dom_sf"/>
</dbReference>
<keyword evidence="1" id="KW-0175">Coiled coil</keyword>
<dbReference type="CDD" id="cd00160">
    <property type="entry name" value="RhoGEF"/>
    <property type="match status" value="1"/>
</dbReference>
<dbReference type="Gene3D" id="3.40.525.10">
    <property type="entry name" value="CRAL-TRIO lipid binding domain"/>
    <property type="match status" value="1"/>
</dbReference>
<dbReference type="SUPFAM" id="SSF52087">
    <property type="entry name" value="CRAL/TRIO domain"/>
    <property type="match status" value="1"/>
</dbReference>
<sequence length="1026" mass="113926">MAAESSSSSSSSSSSALGGPQQLNRPLSALSPANNGLGDILVPPSPTATATATATPGIDDEQLTELYMTSFGITRDEASRILLLRRKLVQKGFLSSTAAATPAASDHQATQPQAATTSSSHNSNVLNDETVLLAKFLFAREFNVEKALALYTVYMNHFGITQRFAVDVMDSLRDGTLYLPGSRDKDNAAVLVVAAKLQEMSFPSSPAFSASSSSNLSAILDLASYLLDIATTDTLTQRNGIVVVVDLSRASWKQFDASLQSQLFGLMDEKYPVRLRRIYLVNAPWWLSMAMKTYKAVMSAPLAAKLEVVDNNASLAKIIPPTSLPSDFGGSLPYNHEAFVDQRVQAETDLLAAARREGYVYQLVPTSDESEEMFKRQLSERRHFHEQIARFSTVFDDDVDDPFEQMQAHAGDDSTSGSSTPGSPPQMRTIAQLPASMSTSLHSVYSLTPSMSSESQTSAAAAVKWVRRYFVTRVKEMIITVYRTADDAAALETIDLHKCSDIVVDERTVKLLQEQSANNTVSSTSSPAAGGGGGGASANRLSTLSTKKSDQTVTALGRGAFVSALDSPEAQNSHAYFGFHILGIDGTKWSIRLEGAREFEGWMASLRGKMNIVREERRRREEELARRQKEERELKERLEKAREEERARLAQEEQELRERQEREAREEEERAREAVRLAREERIRTLHPKRTNIVQELLATEQSYVNNLVMVVDFFIKPLRATIETGKPLVTNADLKKMFPDLESIVNINKQLLAELAERVENWSAVQKIGDIFLKMAVYLKVYTGFVSNFPMATELISRLTETSAPFKAFLKETESRPECKRLGLLQHMLTPIQRIPRYVLLLEDLAKRTDPEHVDYADITAAVKQVKELANFINETKRQAESRAMMVAIQKDVKRLPEGFELLQPQRRLISDTHFIELEILSGSRQYTPGHTIIVYLFSDLALFVQRKKKKQGVSDGFRAKSALSDIHVVPLPDVGENTNLMQISAGDLVVIAQATSKRIRDDWIAQLKDTQRCESAPAAPSTAQ</sequence>
<evidence type="ECO:0000256" key="1">
    <source>
        <dbReference type="SAM" id="Coils"/>
    </source>
</evidence>
<feature type="region of interest" description="Disordered" evidence="2">
    <location>
        <begin position="100"/>
        <end position="122"/>
    </location>
</feature>
<dbReference type="AlphaFoldDB" id="A0A0D2WV55"/>
<reference evidence="6" key="1">
    <citation type="submission" date="2011-02" db="EMBL/GenBank/DDBJ databases">
        <title>The Genome Sequence of Capsaspora owczarzaki ATCC 30864.</title>
        <authorList>
            <person name="Russ C."/>
            <person name="Cuomo C."/>
            <person name="Burger G."/>
            <person name="Gray M.W."/>
            <person name="Holland P.W.H."/>
            <person name="King N."/>
            <person name="Lang F.B.F."/>
            <person name="Roger A.J."/>
            <person name="Ruiz-Trillo I."/>
            <person name="Young S.K."/>
            <person name="Zeng Q."/>
            <person name="Gargeya S."/>
            <person name="Alvarado L."/>
            <person name="Berlin A."/>
            <person name="Chapman S.B."/>
            <person name="Chen Z."/>
            <person name="Freedman E."/>
            <person name="Gellesch M."/>
            <person name="Goldberg J."/>
            <person name="Griggs A."/>
            <person name="Gujja S."/>
            <person name="Heilman E."/>
            <person name="Heiman D."/>
            <person name="Howarth C."/>
            <person name="Mehta T."/>
            <person name="Neiman D."/>
            <person name="Pearson M."/>
            <person name="Roberts A."/>
            <person name="Saif S."/>
            <person name="Shea T."/>
            <person name="Shenoy N."/>
            <person name="Sisk P."/>
            <person name="Stolte C."/>
            <person name="Sykes S."/>
            <person name="White J."/>
            <person name="Yandava C."/>
            <person name="Haas B."/>
            <person name="Nusbaum C."/>
            <person name="Birren B."/>
        </authorList>
    </citation>
    <scope>NUCLEOTIDE SEQUENCE</scope>
    <source>
        <strain evidence="6">ATCC 30864</strain>
    </source>
</reference>
<dbReference type="STRING" id="595528.A0A0D2WV55"/>
<dbReference type="SUPFAM" id="SSF50729">
    <property type="entry name" value="PH domain-like"/>
    <property type="match status" value="2"/>
</dbReference>
<dbReference type="OrthoDB" id="660555at2759"/>
<dbReference type="InterPro" id="IPR035899">
    <property type="entry name" value="DBL_dom_sf"/>
</dbReference>
<name>A0A0D2WV55_CAPO3</name>
<dbReference type="InterPro" id="IPR036865">
    <property type="entry name" value="CRAL-TRIO_dom_sf"/>
</dbReference>
<dbReference type="Pfam" id="PF00650">
    <property type="entry name" value="CRAL_TRIO"/>
    <property type="match status" value="1"/>
</dbReference>
<dbReference type="PANTHER" id="PTHR12673:SF263">
    <property type="entry name" value="PLECKSTRIN DOMAIN-CONTAINING PROTEIN"/>
    <property type="match status" value="1"/>
</dbReference>
<dbReference type="Gene3D" id="1.20.900.10">
    <property type="entry name" value="Dbl homology (DH) domain"/>
    <property type="match status" value="1"/>
</dbReference>
<dbReference type="SUPFAM" id="SSF48065">
    <property type="entry name" value="DBL homology domain (DH-domain)"/>
    <property type="match status" value="1"/>
</dbReference>
<feature type="domain" description="DH" evidence="3">
    <location>
        <begin position="689"/>
        <end position="877"/>
    </location>
</feature>
<dbReference type="InterPro" id="IPR051092">
    <property type="entry name" value="FYVE_RhoGEF_PH"/>
</dbReference>
<feature type="region of interest" description="Disordered" evidence="2">
    <location>
        <begin position="1"/>
        <end position="56"/>
    </location>
</feature>
<dbReference type="EMBL" id="KE346371">
    <property type="protein sequence ID" value="KJE96625.1"/>
    <property type="molecule type" value="Genomic_DNA"/>
</dbReference>
<feature type="region of interest" description="Disordered" evidence="2">
    <location>
        <begin position="515"/>
        <end position="541"/>
    </location>
</feature>
<feature type="region of interest" description="Disordered" evidence="2">
    <location>
        <begin position="407"/>
        <end position="428"/>
    </location>
</feature>
<dbReference type="PhylomeDB" id="A0A0D2WV55"/>
<organism evidence="5 6">
    <name type="scientific">Capsaspora owczarzaki (strain ATCC 30864)</name>
    <dbReference type="NCBI Taxonomy" id="595528"/>
    <lineage>
        <taxon>Eukaryota</taxon>
        <taxon>Filasterea</taxon>
        <taxon>Capsaspora</taxon>
    </lineage>
</organism>
<protein>
    <submittedName>
        <fullName evidence="5">Uncharacterized protein</fullName>
    </submittedName>
</protein>
<dbReference type="InterPro" id="IPR000219">
    <property type="entry name" value="DH_dom"/>
</dbReference>
<dbReference type="PROSITE" id="PS50010">
    <property type="entry name" value="DH_2"/>
    <property type="match status" value="1"/>
</dbReference>
<dbReference type="CDD" id="cd00170">
    <property type="entry name" value="SEC14"/>
    <property type="match status" value="1"/>
</dbReference>
<dbReference type="InParanoid" id="A0A0D2WV55"/>
<keyword evidence="6" id="KW-1185">Reference proteome</keyword>
<evidence type="ECO:0000313" key="6">
    <source>
        <dbReference type="Proteomes" id="UP000008743"/>
    </source>
</evidence>
<dbReference type="RefSeq" id="XP_004344546.1">
    <property type="nucleotide sequence ID" value="XM_004344496.2"/>
</dbReference>
<dbReference type="Pfam" id="PF00621">
    <property type="entry name" value="RhoGEF"/>
    <property type="match status" value="1"/>
</dbReference>
<dbReference type="SMART" id="SM00325">
    <property type="entry name" value="RhoGEF"/>
    <property type="match status" value="1"/>
</dbReference>
<dbReference type="GO" id="GO:0005737">
    <property type="term" value="C:cytoplasm"/>
    <property type="evidence" value="ECO:0007669"/>
    <property type="project" value="TreeGrafter"/>
</dbReference>